<name>A0A4Y2B414_ARAVE</name>
<protein>
    <submittedName>
        <fullName evidence="1">Uncharacterized protein</fullName>
    </submittedName>
</protein>
<dbReference type="Proteomes" id="UP000499080">
    <property type="component" value="Unassembled WGS sequence"/>
</dbReference>
<evidence type="ECO:0000313" key="1">
    <source>
        <dbReference type="EMBL" id="GBL86036.1"/>
    </source>
</evidence>
<dbReference type="EMBL" id="BGPR01000046">
    <property type="protein sequence ID" value="GBL86036.1"/>
    <property type="molecule type" value="Genomic_DNA"/>
</dbReference>
<comment type="caution">
    <text evidence="1">The sequence shown here is derived from an EMBL/GenBank/DDBJ whole genome shotgun (WGS) entry which is preliminary data.</text>
</comment>
<gene>
    <name evidence="1" type="ORF">AVEN_89092_1</name>
</gene>
<organism evidence="1 2">
    <name type="scientific">Araneus ventricosus</name>
    <name type="common">Orbweaver spider</name>
    <name type="synonym">Epeira ventricosa</name>
    <dbReference type="NCBI Taxonomy" id="182803"/>
    <lineage>
        <taxon>Eukaryota</taxon>
        <taxon>Metazoa</taxon>
        <taxon>Ecdysozoa</taxon>
        <taxon>Arthropoda</taxon>
        <taxon>Chelicerata</taxon>
        <taxon>Arachnida</taxon>
        <taxon>Araneae</taxon>
        <taxon>Araneomorphae</taxon>
        <taxon>Entelegynae</taxon>
        <taxon>Araneoidea</taxon>
        <taxon>Araneidae</taxon>
        <taxon>Araneus</taxon>
    </lineage>
</organism>
<proteinExistence type="predicted"/>
<reference evidence="1 2" key="1">
    <citation type="journal article" date="2019" name="Sci. Rep.">
        <title>Orb-weaving spider Araneus ventricosus genome elucidates the spidroin gene catalogue.</title>
        <authorList>
            <person name="Kono N."/>
            <person name="Nakamura H."/>
            <person name="Ohtoshi R."/>
            <person name="Moran D.A.P."/>
            <person name="Shinohara A."/>
            <person name="Yoshida Y."/>
            <person name="Fujiwara M."/>
            <person name="Mori M."/>
            <person name="Tomita M."/>
            <person name="Arakawa K."/>
        </authorList>
    </citation>
    <scope>NUCLEOTIDE SEQUENCE [LARGE SCALE GENOMIC DNA]</scope>
</reference>
<sequence length="135" mass="15209">MPFAVRTNRRAIDPPFSATESGSISFGTFLEYSHRNELWSWIVDGGMPTSYNLITFLEDQVLNLYTTFLTDMRNISAEILFTAHDMLSFKVAKFGTPLKYSLGSNIPTEKCLMGLNLRSGEDTELEKNGGLGKKW</sequence>
<keyword evidence="2" id="KW-1185">Reference proteome</keyword>
<evidence type="ECO:0000313" key="2">
    <source>
        <dbReference type="Proteomes" id="UP000499080"/>
    </source>
</evidence>
<dbReference type="AlphaFoldDB" id="A0A4Y2B414"/>
<accession>A0A4Y2B414</accession>